<sequence length="2413" mass="258286">MRVKTYKHQLLSRISYFYSKKDLIITSILVLFLLLSIPSLLVAQGVEKRPAEPIICPAKDQDMFTRVNIPETSSGEYRLMVQNAATAEFEITFGPGAQANPDAMAAFEYALDIWATQIVSPVPIKIFAEFANLGTGVLASAGPAYNVLNFPGAPEQNTLYPAALANALAGEVLFPDEDFDLIVNLGNGIPWYFGLDGNTPAGQFDFVTVALHEAGHGLGFTTVRSFSGGVGSLRSNGNPAVFGLFIEDGDGNLLLDFPDPSTQIGDAFTGGDIFMGGTFAVSALNGQRPELYAPSNFQGGSSIAHWDEASFPAGDPNSLMTPQVGSAESNFDIGDITRGLFKDMGWQINEADALPIVSNITSITEELDVNDSLSTIINLSNIADSAIDVSISSTQSIALINSITPSALSIDASGEESFEVKFNASNIQAGIYMDTIFIDVINSSASISIPVEIRVLDGTESPIIEVSPTSFTEELEQFQVKTEELLINNNGNADLTFNISIDGDSLDQFTSNLEKTREAIAKDGFISTTYPYVEGSTKSALFKTESNQYSKIVTSLYSTDFEDFSIGDINGQNGWVSQFDSNWVISDSNPDEGGLHFRGLSDGLGADRPAAVLAISPTVVPGDEPFMVYSSRVNIQGEGVTWEIIPQSPTAGSVVTRLRFNGDGTIDALVNPDFVSVDAEIPEGYFDLRIVVDKEDFTFSVYFDDEMVFSGQGFAGEIEQVVLLSAMETTGSTIDIDNFEIIDGDANSPFISVTPLQGIVPFGSSFAAEVRFDARSLLPGDYNATITINSNDSANAIVEVPVTLSVVQPAVISVNPEQINAAIDVAVDNPATKTETFTISNSGESTLEFSTGLSGTTFTPSANTNSIKISDLDMRLYGLGNTAGVEEQAAGIKKKVLSTISSRSSESVEISNNTFSDSLFYDSGINFPDDFAGIQQGAYTSAIKFDVESSFNLTAVRNAFRTETLTDPVVILEVYLGGDTPNAGELLTSQTFNQSSEEGVFALEELNESISFESGQSFWIVHKYPDGIAFPQGVDDNISQRPDTYFFSGDGGATFNPSGFVFLVRALSGSGADNYISLSPASGTVGPGESLEVAATFDASSLANGLHETEIIISSNDPINPSIAVATSLQVSGQSAEIEVSDEYLLFNDVFLGQNRERTFTITNAGLADLNVSSISSDNGDFTVSPASANINPGGEQVITVNFAPSQLGSINGIISIESPGMLEPIDVVVNGIGAEPPIGQFDPQEIVETVDAGSTIQKVISLRNDGNAPLIYSFPDLALNSILANPEVSLNNSELLSFDNAGITEEKGVEDTRVGHDVLYNVGTDNDFGYSWIDSDEADGPVYNFTDITASGNEITTNVGGDGTAQVPLSFSFEFYGENYSSAFVNANGFIAFEAPVGFNTYTNSQIPTDDNVNNMIAGFWNDIEPQEFNGSVHYQDFGDKMIVQWTDATEYFGSSDESVTFQIVLHQDGNIDIFYEDVESASFLNTTTVGIENADGSDGAQVAFNTSYIKDGLAVRFIKPTITFTSFITAVDDLSGVVPAGGSKDITVTLDATDLNDGRYFDELIASTNAPSDSGTVALFDLTVVGFPEISFDSDSLNFDPIFVGLSSEASLLISNEGSKELIISSISNSNSDFQLDESGPINLQPAQSRIVNISFAPSSVGSISDEIIVESNDAFGNESSSIYLSGVGIDPPVINLSPDSLSVVVYEEDSATENVTITNSGAADLFYSLSVPFFGKAQSANSEVKQYEKLNFDKILSKEAEDTRVGPEFLNASGGPGTFGYTWIDNNSGGPSYDYIDISESGQVASVGADGDITVPLPFEFNYFGSNENEVTIGANGFLTFDALVGSNFTNAQIPDEANPNLFIAPMWADLEPQNGGGVYYEASEDYFIVQYDSVPGFGFPPFLPIPEPVSFQVILYPNGQIKMQYENVASTLATSSTVGLEGPQGLSGLQVIFNNAYLTDNLAITFTPPIQGVLAAGESAEIPVTFFAEGLEAGDTYFGDIIASSNDPVTPELSIPVSLEVLELPEISSFTLINAELNEEIGDLFTGEIINLDNYANNEFSVVAIPALANVGSVVFDFNGEEGFQTENIAPYSLAGDFNNGNSFYPVALPLGINTITATPYTGANGTGKAGKALTVEFEVIDNQPDFCYGESVTSYLPGTRKNGQTIPPSRSNSEKALGQPQENDNYNFVTLGFGGSITIELGCEVMDHEGNDLLIVETSFRDADQSCEQYPEKAQVEASLDGENWVIIAEEICRDGEVDLANGGLTTAKFIRITDISIPDEFQGGNADGYDLDGIMVINNLGDEQEEDLVSEIVEQDNLVANEEDVQVRAYPNPVTDFVTISLKGEGTEFHSRLFNVKGELVDHSVFSLQDGQEKGSLDLRKYPQGLYQLRITNHDGGIVSQSRILKW</sequence>
<dbReference type="Pfam" id="PF06119">
    <property type="entry name" value="NIDO"/>
    <property type="match status" value="1"/>
</dbReference>
<dbReference type="Pfam" id="PF18962">
    <property type="entry name" value="Por_Secre_tail"/>
    <property type="match status" value="1"/>
</dbReference>
<dbReference type="GO" id="GO:0007160">
    <property type="term" value="P:cell-matrix adhesion"/>
    <property type="evidence" value="ECO:0007669"/>
    <property type="project" value="InterPro"/>
</dbReference>
<evidence type="ECO:0000259" key="9">
    <source>
        <dbReference type="Pfam" id="PF22544"/>
    </source>
</evidence>
<dbReference type="Pfam" id="PF22544">
    <property type="entry name" value="HYDIN_VesB_CFA65-like_Ig"/>
    <property type="match status" value="2"/>
</dbReference>
<evidence type="ECO:0000313" key="11">
    <source>
        <dbReference type="Proteomes" id="UP000193804"/>
    </source>
</evidence>
<feature type="domain" description="HYDIN/VesB/CFA65-like Ig-like" evidence="9">
    <location>
        <begin position="1590"/>
        <end position="1687"/>
    </location>
</feature>
<evidence type="ECO:0000256" key="3">
    <source>
        <dbReference type="ARBA" id="ARBA00022490"/>
    </source>
</evidence>
<dbReference type="InterPro" id="IPR026444">
    <property type="entry name" value="Secre_tail"/>
</dbReference>
<dbReference type="NCBIfam" id="TIGR04183">
    <property type="entry name" value="Por_Secre_tail"/>
    <property type="match status" value="1"/>
</dbReference>
<dbReference type="InterPro" id="IPR053879">
    <property type="entry name" value="HYDIN_VesB_CFA65-like_Ig"/>
</dbReference>
<dbReference type="GO" id="GO:0005737">
    <property type="term" value="C:cytoplasm"/>
    <property type="evidence" value="ECO:0007669"/>
    <property type="project" value="UniProtKB-SubCell"/>
</dbReference>
<comment type="subcellular location">
    <subcellularLocation>
        <location evidence="1">Cell projection</location>
        <location evidence="1">Cilium</location>
    </subcellularLocation>
    <subcellularLocation>
        <location evidence="2">Cytoplasm</location>
    </subcellularLocation>
</comment>
<evidence type="ECO:0000256" key="5">
    <source>
        <dbReference type="ARBA" id="ARBA00023273"/>
    </source>
</evidence>
<evidence type="ECO:0000256" key="1">
    <source>
        <dbReference type="ARBA" id="ARBA00004138"/>
    </source>
</evidence>
<dbReference type="PANTHER" id="PTHR45912">
    <property type="entry name" value="CILIA- AND FLAGELLA-ASSOCIATED PROTEIN 47"/>
    <property type="match status" value="1"/>
</dbReference>
<reference evidence="11" key="1">
    <citation type="submission" date="2017-04" db="EMBL/GenBank/DDBJ databases">
        <authorList>
            <person name="Varghese N."/>
            <person name="Submissions S."/>
        </authorList>
    </citation>
    <scope>NUCLEOTIDE SEQUENCE [LARGE SCALE GENOMIC DNA]</scope>
    <source>
        <strain evidence="11">DSM 4125</strain>
    </source>
</reference>
<gene>
    <name evidence="10" type="ORF">SAMN05661096_02965</name>
</gene>
<evidence type="ECO:0000259" key="8">
    <source>
        <dbReference type="Pfam" id="PF18962"/>
    </source>
</evidence>
<evidence type="ECO:0000313" key="10">
    <source>
        <dbReference type="EMBL" id="SMG43025.1"/>
    </source>
</evidence>
<dbReference type="RefSeq" id="WP_085518119.1">
    <property type="nucleotide sequence ID" value="NZ_FXAW01000006.1"/>
</dbReference>
<dbReference type="OrthoDB" id="614750at2"/>
<evidence type="ECO:0000256" key="6">
    <source>
        <dbReference type="SAM" id="MobiDB-lite"/>
    </source>
</evidence>
<dbReference type="EMBL" id="FXAW01000006">
    <property type="protein sequence ID" value="SMG43025.1"/>
    <property type="molecule type" value="Genomic_DNA"/>
</dbReference>
<dbReference type="Proteomes" id="UP000193804">
    <property type="component" value="Unassembled WGS sequence"/>
</dbReference>
<proteinExistence type="predicted"/>
<feature type="domain" description="NIDO" evidence="7">
    <location>
        <begin position="1383"/>
        <end position="1437"/>
    </location>
</feature>
<evidence type="ECO:0000256" key="2">
    <source>
        <dbReference type="ARBA" id="ARBA00004496"/>
    </source>
</evidence>
<keyword evidence="3" id="KW-0963">Cytoplasm</keyword>
<dbReference type="NCBIfam" id="NF012200">
    <property type="entry name" value="choice_anch_D"/>
    <property type="match status" value="2"/>
</dbReference>
<dbReference type="STRING" id="1028.SAMN05661096_02965"/>
<name>A0A1X7KNE1_9BACT</name>
<evidence type="ECO:0000256" key="4">
    <source>
        <dbReference type="ARBA" id="ARBA00023069"/>
    </source>
</evidence>
<feature type="region of interest" description="Disordered" evidence="6">
    <location>
        <begin position="2163"/>
        <end position="2186"/>
    </location>
</feature>
<feature type="compositionally biased region" description="Polar residues" evidence="6">
    <location>
        <begin position="2163"/>
        <end position="2176"/>
    </location>
</feature>
<dbReference type="Gene3D" id="2.60.40.10">
    <property type="entry name" value="Immunoglobulins"/>
    <property type="match status" value="3"/>
</dbReference>
<keyword evidence="5" id="KW-0966">Cell projection</keyword>
<feature type="domain" description="Secretion system C-terminal sorting" evidence="8">
    <location>
        <begin position="2336"/>
        <end position="2405"/>
    </location>
</feature>
<evidence type="ECO:0000259" key="7">
    <source>
        <dbReference type="Pfam" id="PF06119"/>
    </source>
</evidence>
<dbReference type="InterPro" id="IPR003886">
    <property type="entry name" value="NIDO_dom"/>
</dbReference>
<keyword evidence="4" id="KW-0969">Cilium</keyword>
<protein>
    <submittedName>
        <fullName evidence="10">Por secretion system C-terminal sorting domain-containing protein</fullName>
    </submittedName>
</protein>
<keyword evidence="11" id="KW-1185">Reference proteome</keyword>
<dbReference type="InterPro" id="IPR013783">
    <property type="entry name" value="Ig-like_fold"/>
</dbReference>
<accession>A0A1X7KNE1</accession>
<feature type="domain" description="HYDIN/VesB/CFA65-like Ig-like" evidence="9">
    <location>
        <begin position="1137"/>
        <end position="1221"/>
    </location>
</feature>
<organism evidence="10 11">
    <name type="scientific">Marivirga sericea</name>
    <dbReference type="NCBI Taxonomy" id="1028"/>
    <lineage>
        <taxon>Bacteria</taxon>
        <taxon>Pseudomonadati</taxon>
        <taxon>Bacteroidota</taxon>
        <taxon>Cytophagia</taxon>
        <taxon>Cytophagales</taxon>
        <taxon>Marivirgaceae</taxon>
        <taxon>Marivirga</taxon>
    </lineage>
</organism>
<dbReference type="PANTHER" id="PTHR45912:SF3">
    <property type="entry name" value="CILIA- AND FLAGELLA-ASSOCIATED PROTEIN 47"/>
    <property type="match status" value="1"/>
</dbReference>